<keyword evidence="1" id="KW-0175">Coiled coil</keyword>
<dbReference type="Proteomes" id="UP000794436">
    <property type="component" value="Unassembled WGS sequence"/>
</dbReference>
<name>A0A8K1FH11_PYTOL</name>
<gene>
    <name evidence="2" type="ORF">Poli38472_009714</name>
</gene>
<feature type="coiled-coil region" evidence="1">
    <location>
        <begin position="23"/>
        <end position="57"/>
    </location>
</feature>
<accession>A0A8K1FH11</accession>
<organism evidence="2 3">
    <name type="scientific">Pythium oligandrum</name>
    <name type="common">Mycoparasitic fungus</name>
    <dbReference type="NCBI Taxonomy" id="41045"/>
    <lineage>
        <taxon>Eukaryota</taxon>
        <taxon>Sar</taxon>
        <taxon>Stramenopiles</taxon>
        <taxon>Oomycota</taxon>
        <taxon>Peronosporomycetes</taxon>
        <taxon>Pythiales</taxon>
        <taxon>Pythiaceae</taxon>
        <taxon>Pythium</taxon>
    </lineage>
</organism>
<evidence type="ECO:0000256" key="1">
    <source>
        <dbReference type="SAM" id="Coils"/>
    </source>
</evidence>
<comment type="caution">
    <text evidence="2">The sequence shown here is derived from an EMBL/GenBank/DDBJ whole genome shotgun (WGS) entry which is preliminary data.</text>
</comment>
<keyword evidence="3" id="KW-1185">Reference proteome</keyword>
<sequence>MPVNYDRLVPRLEQGKRILRQRLNTIIAEMAIKKYQIAELEQEIATETKNMQLAAIKTLLQQHTSKDGEMVFEFIKEHYSDELPILETKQDIRDATAIVVKLNEALELVRENYELSCKCYEILRRHHAATVVVGCIARSCHVGPKLVETAT</sequence>
<reference evidence="2" key="1">
    <citation type="submission" date="2019-03" db="EMBL/GenBank/DDBJ databases">
        <title>Long read genome sequence of the mycoparasitic Pythium oligandrum ATCC 38472 isolated from sugarbeet rhizosphere.</title>
        <authorList>
            <person name="Gaulin E."/>
        </authorList>
    </citation>
    <scope>NUCLEOTIDE SEQUENCE</scope>
    <source>
        <strain evidence="2">ATCC 38472_TT</strain>
    </source>
</reference>
<evidence type="ECO:0000313" key="2">
    <source>
        <dbReference type="EMBL" id="TMW62221.1"/>
    </source>
</evidence>
<dbReference type="AlphaFoldDB" id="A0A8K1FH11"/>
<proteinExistence type="predicted"/>
<evidence type="ECO:0000313" key="3">
    <source>
        <dbReference type="Proteomes" id="UP000794436"/>
    </source>
</evidence>
<protein>
    <submittedName>
        <fullName evidence="2">Uncharacterized protein</fullName>
    </submittedName>
</protein>
<dbReference type="EMBL" id="SPLM01000074">
    <property type="protein sequence ID" value="TMW62221.1"/>
    <property type="molecule type" value="Genomic_DNA"/>
</dbReference>